<keyword evidence="7" id="KW-1185">Reference proteome</keyword>
<evidence type="ECO:0000313" key="7">
    <source>
        <dbReference type="Proteomes" id="UP001161325"/>
    </source>
</evidence>
<gene>
    <name evidence="6" type="ORF">rosag_25890</name>
</gene>
<evidence type="ECO:0000256" key="4">
    <source>
        <dbReference type="SAM" id="MobiDB-lite"/>
    </source>
</evidence>
<feature type="region of interest" description="Disordered" evidence="4">
    <location>
        <begin position="1"/>
        <end position="74"/>
    </location>
</feature>
<sequence>MRPFRRAQRGPRETPPLRVAVGERPATAALAAAQRSTPASEASMLVQDPQGRTASAAPTGSTTQFAHGGPRPEPGTLTRLFLDAVRAYDKPNAMLYKANGEWRPIAHKTVLERVRRIALGLQELGVPRGARVAILSENRPEWAMADYGCLTIGVASVPIYPTLPAEQIPHLLNDSGAVAVFVSTPTQAAKLRSIRAECPGVQHVIGMDAGAADGCDLTLAELEARGAAVESAERNARWEREALAVQPDDLATLIYTSGTTGTPKGVMLTHDNFFSNVAAARRGVPFTDTDVALSFLPLSHVFEREGDYMYWACGTTIAYVASIDDVPVSLQEVKPTFAMGVPRLYEKMYARVFENAVSGGGLKKRIFFWALGVANRWADEKLAGRTPGGALAWQYGLAQKLVFSKLKERTGGRLRYFVSGGAPLAPEINKFFYAAGIVILEGYGLTETSPVIAVNTPEAFRIGTVGRPIPGVEVKIAPDGEILARGPNIMKGYYNKPEATQEAIDADGWFHTGDIGMLEDGFLRITDRKKDIIVTAGGKNIAPQPIENAVKTNKFVSQAVMIGDKRKFPALLVVPNWDSLEKWAREQKLTWIERRDLLARAEVRAKMEAEVRGKLTGLASFEAPKKIALLEHDFSIERGELTPKLSVKRKVIDTAYKSVIDELYAE</sequence>
<keyword evidence="2" id="KW-0276">Fatty acid metabolism</keyword>
<evidence type="ECO:0000259" key="5">
    <source>
        <dbReference type="Pfam" id="PF00501"/>
    </source>
</evidence>
<dbReference type="PRINTS" id="PR00154">
    <property type="entry name" value="AMPBINDING"/>
</dbReference>
<accession>A0AA37QBY2</accession>
<keyword evidence="1" id="KW-0436">Ligase</keyword>
<evidence type="ECO:0000256" key="1">
    <source>
        <dbReference type="ARBA" id="ARBA00022598"/>
    </source>
</evidence>
<keyword evidence="3" id="KW-0443">Lipid metabolism</keyword>
<dbReference type="Pfam" id="PF00501">
    <property type="entry name" value="AMP-binding"/>
    <property type="match status" value="1"/>
</dbReference>
<dbReference type="InterPro" id="IPR000873">
    <property type="entry name" value="AMP-dep_synth/lig_dom"/>
</dbReference>
<dbReference type="GO" id="GO:0016020">
    <property type="term" value="C:membrane"/>
    <property type="evidence" value="ECO:0007669"/>
    <property type="project" value="TreeGrafter"/>
</dbReference>
<feature type="domain" description="AMP-dependent synthetase/ligase" evidence="5">
    <location>
        <begin position="89"/>
        <end position="494"/>
    </location>
</feature>
<feature type="compositionally biased region" description="Low complexity" evidence="4">
    <location>
        <begin position="24"/>
        <end position="40"/>
    </location>
</feature>
<dbReference type="PROSITE" id="PS00455">
    <property type="entry name" value="AMP_BINDING"/>
    <property type="match status" value="1"/>
</dbReference>
<dbReference type="AlphaFoldDB" id="A0AA37QBY2"/>
<dbReference type="EMBL" id="BRXS01000004">
    <property type="protein sequence ID" value="GLC26076.1"/>
    <property type="molecule type" value="Genomic_DNA"/>
</dbReference>
<dbReference type="Pfam" id="PF23562">
    <property type="entry name" value="AMP-binding_C_3"/>
    <property type="match status" value="1"/>
</dbReference>
<dbReference type="InterPro" id="IPR042099">
    <property type="entry name" value="ANL_N_sf"/>
</dbReference>
<dbReference type="PANTHER" id="PTHR43272:SF32">
    <property type="entry name" value="AMP-DEPENDENT SYNTHETASE_LIGASE DOMAIN-CONTAINING PROTEIN"/>
    <property type="match status" value="1"/>
</dbReference>
<evidence type="ECO:0000313" key="6">
    <source>
        <dbReference type="EMBL" id="GLC26076.1"/>
    </source>
</evidence>
<dbReference type="PANTHER" id="PTHR43272">
    <property type="entry name" value="LONG-CHAIN-FATTY-ACID--COA LIGASE"/>
    <property type="match status" value="1"/>
</dbReference>
<feature type="compositionally biased region" description="Polar residues" evidence="4">
    <location>
        <begin position="50"/>
        <end position="65"/>
    </location>
</feature>
<name>A0AA37QBY2_9BACT</name>
<reference evidence="6" key="1">
    <citation type="submission" date="2022-08" db="EMBL/GenBank/DDBJ databases">
        <title>Draft genome sequencing of Roseisolibacter agri AW1220.</title>
        <authorList>
            <person name="Tobiishi Y."/>
            <person name="Tonouchi A."/>
        </authorList>
    </citation>
    <scope>NUCLEOTIDE SEQUENCE</scope>
    <source>
        <strain evidence="6">AW1220</strain>
    </source>
</reference>
<dbReference type="InterPro" id="IPR020845">
    <property type="entry name" value="AMP-binding_CS"/>
</dbReference>
<dbReference type="InterPro" id="IPR020459">
    <property type="entry name" value="AMP-binding"/>
</dbReference>
<dbReference type="GO" id="GO:0004467">
    <property type="term" value="F:long-chain fatty acid-CoA ligase activity"/>
    <property type="evidence" value="ECO:0007669"/>
    <property type="project" value="TreeGrafter"/>
</dbReference>
<comment type="caution">
    <text evidence="6">The sequence shown here is derived from an EMBL/GenBank/DDBJ whole genome shotgun (WGS) entry which is preliminary data.</text>
</comment>
<dbReference type="SUPFAM" id="SSF56801">
    <property type="entry name" value="Acetyl-CoA synthetase-like"/>
    <property type="match status" value="1"/>
</dbReference>
<protein>
    <submittedName>
        <fullName evidence="6">AMP-dependent synthetase</fullName>
    </submittedName>
</protein>
<dbReference type="Gene3D" id="3.40.50.12780">
    <property type="entry name" value="N-terminal domain of ligase-like"/>
    <property type="match status" value="2"/>
</dbReference>
<evidence type="ECO:0000256" key="2">
    <source>
        <dbReference type="ARBA" id="ARBA00022832"/>
    </source>
</evidence>
<proteinExistence type="predicted"/>
<evidence type="ECO:0000256" key="3">
    <source>
        <dbReference type="ARBA" id="ARBA00023098"/>
    </source>
</evidence>
<dbReference type="Proteomes" id="UP001161325">
    <property type="component" value="Unassembled WGS sequence"/>
</dbReference>
<dbReference type="RefSeq" id="WP_284350545.1">
    <property type="nucleotide sequence ID" value="NZ_BRXS01000004.1"/>
</dbReference>
<organism evidence="6 7">
    <name type="scientific">Roseisolibacter agri</name>
    <dbReference type="NCBI Taxonomy" id="2014610"/>
    <lineage>
        <taxon>Bacteria</taxon>
        <taxon>Pseudomonadati</taxon>
        <taxon>Gemmatimonadota</taxon>
        <taxon>Gemmatimonadia</taxon>
        <taxon>Gemmatimonadales</taxon>
        <taxon>Gemmatimonadaceae</taxon>
        <taxon>Roseisolibacter</taxon>
    </lineage>
</organism>
<dbReference type="CDD" id="cd05907">
    <property type="entry name" value="VL_LC_FACS_like"/>
    <property type="match status" value="1"/>
</dbReference>